<evidence type="ECO:0000313" key="5">
    <source>
        <dbReference type="EMBL" id="RUO79385.1"/>
    </source>
</evidence>
<dbReference type="Gene3D" id="1.10.3890.10">
    <property type="entry name" value="HflD-like"/>
    <property type="match status" value="1"/>
</dbReference>
<comment type="subcellular location">
    <subcellularLocation>
        <location evidence="4">Cytoplasm</location>
    </subcellularLocation>
    <subcellularLocation>
        <location evidence="4">Cell membrane</location>
        <topology evidence="4">Peripheral membrane protein</topology>
        <orientation evidence="4">Cytoplasmic side</orientation>
    </subcellularLocation>
</comment>
<dbReference type="GO" id="GO:0005886">
    <property type="term" value="C:plasma membrane"/>
    <property type="evidence" value="ECO:0007669"/>
    <property type="project" value="UniProtKB-SubCell"/>
</dbReference>
<protein>
    <recommendedName>
        <fullName evidence="4">High frequency lysogenization protein HflD homolog</fullName>
    </recommendedName>
</protein>
<dbReference type="AlphaFoldDB" id="A0A432ZNB3"/>
<comment type="caution">
    <text evidence="5">The sequence shown here is derived from an EMBL/GenBank/DDBJ whole genome shotgun (WGS) entry which is preliminary data.</text>
</comment>
<evidence type="ECO:0000256" key="2">
    <source>
        <dbReference type="ARBA" id="ARBA00022490"/>
    </source>
</evidence>
<dbReference type="OrthoDB" id="9788031at2"/>
<proteinExistence type="inferred from homology"/>
<evidence type="ECO:0000256" key="4">
    <source>
        <dbReference type="HAMAP-Rule" id="MF_00695"/>
    </source>
</evidence>
<reference evidence="5 6" key="1">
    <citation type="journal article" date="2011" name="Front. Microbiol.">
        <title>Genomic signatures of strain selection and enhancement in Bacillus atrophaeus var. globigii, a historical biowarfare simulant.</title>
        <authorList>
            <person name="Gibbons H.S."/>
            <person name="Broomall S.M."/>
            <person name="McNew L.A."/>
            <person name="Daligault H."/>
            <person name="Chapman C."/>
            <person name="Bruce D."/>
            <person name="Karavis M."/>
            <person name="Krepps M."/>
            <person name="McGregor P.A."/>
            <person name="Hong C."/>
            <person name="Park K.H."/>
            <person name="Akmal A."/>
            <person name="Feldman A."/>
            <person name="Lin J.S."/>
            <person name="Chang W.E."/>
            <person name="Higgs B.W."/>
            <person name="Demirev P."/>
            <person name="Lindquist J."/>
            <person name="Liem A."/>
            <person name="Fochler E."/>
            <person name="Read T.D."/>
            <person name="Tapia R."/>
            <person name="Johnson S."/>
            <person name="Bishop-Lilly K.A."/>
            <person name="Detter C."/>
            <person name="Han C."/>
            <person name="Sozhamannan S."/>
            <person name="Rosenzweig C.N."/>
            <person name="Skowronski E.W."/>
        </authorList>
    </citation>
    <scope>NUCLEOTIDE SEQUENCE [LARGE SCALE GENOMIC DNA]</scope>
    <source>
        <strain evidence="5 6">PIT1</strain>
    </source>
</reference>
<dbReference type="InterPro" id="IPR007451">
    <property type="entry name" value="HflD"/>
</dbReference>
<name>A0A432ZNB3_9GAMM</name>
<sequence>MNIWQQRVLALAAAAQAAAAVKQLARTGKLADSAVAEVLVSSVLNQQSADFNAVYGAPDKVVWGLQQLLIQLGNSRQKDIEVTRYVVGMMALERKLSRTPKVGDKLSQRLQQVQQQRQHFNFDQATVNANLAGVYSDLISPLLRPLQISGKPEYLQQTQVQNQIRTALLAGIRALVLWRQLGGKRRHFLFSRQRMVRSASAQLAELRG</sequence>
<dbReference type="GO" id="GO:0005737">
    <property type="term" value="C:cytoplasm"/>
    <property type="evidence" value="ECO:0007669"/>
    <property type="project" value="UniProtKB-SubCell"/>
</dbReference>
<dbReference type="NCBIfam" id="NF001246">
    <property type="entry name" value="PRK00218.1-2"/>
    <property type="match status" value="1"/>
</dbReference>
<keyword evidence="3 4" id="KW-0472">Membrane</keyword>
<dbReference type="SUPFAM" id="SSF101322">
    <property type="entry name" value="YcfC-like"/>
    <property type="match status" value="1"/>
</dbReference>
<dbReference type="PANTHER" id="PTHR38100">
    <property type="entry name" value="HIGH FREQUENCY LYSOGENIZATION PROTEIN HFLD"/>
    <property type="match status" value="1"/>
</dbReference>
<evidence type="ECO:0000313" key="6">
    <source>
        <dbReference type="Proteomes" id="UP000288279"/>
    </source>
</evidence>
<evidence type="ECO:0000256" key="1">
    <source>
        <dbReference type="ARBA" id="ARBA00022475"/>
    </source>
</evidence>
<dbReference type="Proteomes" id="UP000288279">
    <property type="component" value="Unassembled WGS sequence"/>
</dbReference>
<keyword evidence="1 4" id="KW-1003">Cell membrane</keyword>
<comment type="similarity">
    <text evidence="4">Belongs to the HflD family.</text>
</comment>
<keyword evidence="6" id="KW-1185">Reference proteome</keyword>
<keyword evidence="2 4" id="KW-0963">Cytoplasm</keyword>
<dbReference type="HAMAP" id="MF_00695">
    <property type="entry name" value="HflD_protein"/>
    <property type="match status" value="1"/>
</dbReference>
<organism evidence="5 6">
    <name type="scientific">Pseudidiomarina taiwanensis</name>
    <dbReference type="NCBI Taxonomy" id="337250"/>
    <lineage>
        <taxon>Bacteria</taxon>
        <taxon>Pseudomonadati</taxon>
        <taxon>Pseudomonadota</taxon>
        <taxon>Gammaproteobacteria</taxon>
        <taxon>Alteromonadales</taxon>
        <taxon>Idiomarinaceae</taxon>
        <taxon>Pseudidiomarina</taxon>
    </lineage>
</organism>
<gene>
    <name evidence="4" type="primary">hflD</name>
    <name evidence="5" type="ORF">CWI83_02435</name>
</gene>
<evidence type="ECO:0000256" key="3">
    <source>
        <dbReference type="ARBA" id="ARBA00023136"/>
    </source>
</evidence>
<dbReference type="EMBL" id="PIQG01000001">
    <property type="protein sequence ID" value="RUO79385.1"/>
    <property type="molecule type" value="Genomic_DNA"/>
</dbReference>
<dbReference type="RefSeq" id="WP_126825208.1">
    <property type="nucleotide sequence ID" value="NZ_PIQG01000001.1"/>
</dbReference>
<dbReference type="Pfam" id="PF04356">
    <property type="entry name" value="DUF489"/>
    <property type="match status" value="1"/>
</dbReference>
<accession>A0A432ZNB3</accession>
<dbReference type="InterPro" id="IPR035932">
    <property type="entry name" value="HflD-like_sf"/>
</dbReference>
<dbReference type="PANTHER" id="PTHR38100:SF1">
    <property type="entry name" value="HIGH FREQUENCY LYSOGENIZATION PROTEIN HFLD"/>
    <property type="match status" value="1"/>
</dbReference>